<feature type="domain" description="YprB ribonuclease H-like" evidence="1">
    <location>
        <begin position="70"/>
        <end position="170"/>
    </location>
</feature>
<dbReference type="AlphaFoldDB" id="A0A0F9RZ87"/>
<evidence type="ECO:0000259" key="1">
    <source>
        <dbReference type="Pfam" id="PF13482"/>
    </source>
</evidence>
<gene>
    <name evidence="2" type="ORF">LCGC14_0835960</name>
</gene>
<dbReference type="EMBL" id="LAZR01002423">
    <property type="protein sequence ID" value="KKN30246.1"/>
    <property type="molecule type" value="Genomic_DNA"/>
</dbReference>
<organism evidence="2">
    <name type="scientific">marine sediment metagenome</name>
    <dbReference type="NCBI Taxonomy" id="412755"/>
    <lineage>
        <taxon>unclassified sequences</taxon>
        <taxon>metagenomes</taxon>
        <taxon>ecological metagenomes</taxon>
    </lineage>
</organism>
<protein>
    <recommendedName>
        <fullName evidence="1">YprB ribonuclease H-like domain-containing protein</fullName>
    </recommendedName>
</protein>
<name>A0A0F9RZ87_9ZZZZ</name>
<dbReference type="InterPro" id="IPR038720">
    <property type="entry name" value="YprB_RNase_H-like_dom"/>
</dbReference>
<accession>A0A0F9RZ87</accession>
<comment type="caution">
    <text evidence="2">The sequence shown here is derived from an EMBL/GenBank/DDBJ whole genome shotgun (WGS) entry which is preliminary data.</text>
</comment>
<dbReference type="SUPFAM" id="SSF53098">
    <property type="entry name" value="Ribonuclease H-like"/>
    <property type="match status" value="1"/>
</dbReference>
<reference evidence="2" key="1">
    <citation type="journal article" date="2015" name="Nature">
        <title>Complex archaea that bridge the gap between prokaryotes and eukaryotes.</title>
        <authorList>
            <person name="Spang A."/>
            <person name="Saw J.H."/>
            <person name="Jorgensen S.L."/>
            <person name="Zaremba-Niedzwiedzka K."/>
            <person name="Martijn J."/>
            <person name="Lind A.E."/>
            <person name="van Eijk R."/>
            <person name="Schleper C."/>
            <person name="Guy L."/>
            <person name="Ettema T.J."/>
        </authorList>
    </citation>
    <scope>NUCLEOTIDE SEQUENCE</scope>
</reference>
<proteinExistence type="predicted"/>
<sequence length="236" mass="26882">MTDKKKYLAFDIEIAQSIPEDETDWKDHRPLGITCAAAASSDGGIWNWYAKEPDGRFADRMRHDSCAIMVWQLARLATQYTIVTWNGLGFDFDILAEESDQHDQCAELALTHVDLMFHFFCEKGYPLGLDSASKGMGLSGKPEGMDGAKAPVLWAQQEYHQVLDYVTWDVKNALALALLIEDKGKLEWTARSGKANEWICDKWLTVKEARELPVPDASWMTDPWPRSKFYGWLENE</sequence>
<dbReference type="Pfam" id="PF13482">
    <property type="entry name" value="RNase_H_2"/>
    <property type="match status" value="1"/>
</dbReference>
<dbReference type="InterPro" id="IPR012337">
    <property type="entry name" value="RNaseH-like_sf"/>
</dbReference>
<evidence type="ECO:0000313" key="2">
    <source>
        <dbReference type="EMBL" id="KKN30246.1"/>
    </source>
</evidence>